<dbReference type="AlphaFoldDB" id="A0A6G4AF33"/>
<evidence type="ECO:0000313" key="3">
    <source>
        <dbReference type="EMBL" id="NEW71097.1"/>
    </source>
</evidence>
<protein>
    <submittedName>
        <fullName evidence="3">XRE family transcriptional regulator</fullName>
    </submittedName>
</protein>
<reference evidence="3" key="1">
    <citation type="submission" date="2020-02" db="EMBL/GenBank/DDBJ databases">
        <title>A new Streptomyces sp. for controlling soil-borne diseases.</title>
        <authorList>
            <person name="Li X."/>
            <person name="Tian Y."/>
            <person name="Gao K."/>
        </authorList>
    </citation>
    <scope>NUCLEOTIDE SEQUENCE [LARGE SCALE GENOMIC DNA]</scope>
    <source>
        <strain evidence="3">0250</strain>
    </source>
</reference>
<sequence>MSPEQSAPQEASSPDFSKKAREVRQAIRDRLRHIRANHPDGKITLDVLAERSNIAKRTLASAESEDGANLTIETLVKITSSLGIERPAYFLDDKVFAEVNEELALLKQLKDGNVSSVALRTSQASDIPASARAQLHQALMGIVNSVKVASDQLDSLSETPNSEDDTGQR</sequence>
<dbReference type="EMBL" id="JAAIKT010000010">
    <property type="protein sequence ID" value="NEW71097.1"/>
    <property type="molecule type" value="Genomic_DNA"/>
</dbReference>
<keyword evidence="4" id="KW-1185">Reference proteome</keyword>
<name>A0A6G4AF33_9ACTN</name>
<organism evidence="3 4">
    <name type="scientific">Streptomyces rhizosphaericus</name>
    <dbReference type="NCBI Taxonomy" id="114699"/>
    <lineage>
        <taxon>Bacteria</taxon>
        <taxon>Bacillati</taxon>
        <taxon>Actinomycetota</taxon>
        <taxon>Actinomycetes</taxon>
        <taxon>Kitasatosporales</taxon>
        <taxon>Streptomycetaceae</taxon>
        <taxon>Streptomyces</taxon>
        <taxon>Streptomyces violaceusniger group</taxon>
    </lineage>
</organism>
<dbReference type="RefSeq" id="WP_164426484.1">
    <property type="nucleotide sequence ID" value="NZ_JAAIKT010000010.1"/>
</dbReference>
<feature type="compositionally biased region" description="Polar residues" evidence="1">
    <location>
        <begin position="1"/>
        <end position="15"/>
    </location>
</feature>
<dbReference type="GO" id="GO:0003677">
    <property type="term" value="F:DNA binding"/>
    <property type="evidence" value="ECO:0007669"/>
    <property type="project" value="InterPro"/>
</dbReference>
<feature type="region of interest" description="Disordered" evidence="1">
    <location>
        <begin position="1"/>
        <end position="29"/>
    </location>
</feature>
<feature type="compositionally biased region" description="Basic and acidic residues" evidence="1">
    <location>
        <begin position="16"/>
        <end position="29"/>
    </location>
</feature>
<dbReference type="SUPFAM" id="SSF47413">
    <property type="entry name" value="lambda repressor-like DNA-binding domains"/>
    <property type="match status" value="1"/>
</dbReference>
<evidence type="ECO:0000313" key="4">
    <source>
        <dbReference type="Proteomes" id="UP000476310"/>
    </source>
</evidence>
<dbReference type="InterPro" id="IPR001387">
    <property type="entry name" value="Cro/C1-type_HTH"/>
</dbReference>
<dbReference type="Gene3D" id="1.10.260.40">
    <property type="entry name" value="lambda repressor-like DNA-binding domains"/>
    <property type="match status" value="1"/>
</dbReference>
<accession>A0A6G4AF33</accession>
<dbReference type="PROSITE" id="PS50943">
    <property type="entry name" value="HTH_CROC1"/>
    <property type="match status" value="1"/>
</dbReference>
<dbReference type="InterPro" id="IPR010982">
    <property type="entry name" value="Lambda_DNA-bd_dom_sf"/>
</dbReference>
<proteinExistence type="predicted"/>
<feature type="domain" description="HTH cro/C1-type" evidence="2">
    <location>
        <begin position="31"/>
        <end position="90"/>
    </location>
</feature>
<dbReference type="Proteomes" id="UP000476310">
    <property type="component" value="Unassembled WGS sequence"/>
</dbReference>
<evidence type="ECO:0000256" key="1">
    <source>
        <dbReference type="SAM" id="MobiDB-lite"/>
    </source>
</evidence>
<comment type="caution">
    <text evidence="3">The sequence shown here is derived from an EMBL/GenBank/DDBJ whole genome shotgun (WGS) entry which is preliminary data.</text>
</comment>
<evidence type="ECO:0000259" key="2">
    <source>
        <dbReference type="PROSITE" id="PS50943"/>
    </source>
</evidence>
<gene>
    <name evidence="3" type="ORF">G4H13_11970</name>
</gene>